<accession>A0A2S5KX84</accession>
<dbReference type="Pfam" id="PF07859">
    <property type="entry name" value="Abhydrolase_3"/>
    <property type="match status" value="1"/>
</dbReference>
<dbReference type="Proteomes" id="UP000238196">
    <property type="component" value="Unassembled WGS sequence"/>
</dbReference>
<proteinExistence type="inferred from homology"/>
<protein>
    <submittedName>
        <fullName evidence="4">Esterase</fullName>
    </submittedName>
</protein>
<dbReference type="SUPFAM" id="SSF53474">
    <property type="entry name" value="alpha/beta-Hydrolases"/>
    <property type="match status" value="1"/>
</dbReference>
<evidence type="ECO:0000259" key="3">
    <source>
        <dbReference type="Pfam" id="PF07859"/>
    </source>
</evidence>
<feature type="domain" description="Alpha/beta hydrolase fold-3" evidence="3">
    <location>
        <begin position="79"/>
        <end position="283"/>
    </location>
</feature>
<dbReference type="AlphaFoldDB" id="A0A2S5KX84"/>
<organism evidence="4 5">
    <name type="scientific">Proteobacteria bacterium 228</name>
    <dbReference type="NCBI Taxonomy" id="2083153"/>
    <lineage>
        <taxon>Bacteria</taxon>
        <taxon>Pseudomonadati</taxon>
        <taxon>Pseudomonadota</taxon>
    </lineage>
</organism>
<dbReference type="InterPro" id="IPR050300">
    <property type="entry name" value="GDXG_lipolytic_enzyme"/>
</dbReference>
<comment type="similarity">
    <text evidence="1">Belongs to the 'GDXG' lipolytic enzyme family.</text>
</comment>
<dbReference type="GO" id="GO:0016787">
    <property type="term" value="F:hydrolase activity"/>
    <property type="evidence" value="ECO:0007669"/>
    <property type="project" value="UniProtKB-KW"/>
</dbReference>
<dbReference type="InterPro" id="IPR002168">
    <property type="entry name" value="Lipase_GDXG_HIS_AS"/>
</dbReference>
<name>A0A2S5KX84_9PROT</name>
<dbReference type="InterPro" id="IPR013094">
    <property type="entry name" value="AB_hydrolase_3"/>
</dbReference>
<gene>
    <name evidence="4" type="ORF">C4K68_03350</name>
</gene>
<reference evidence="4 5" key="1">
    <citation type="submission" date="2018-02" db="EMBL/GenBank/DDBJ databases">
        <title>novel marine gammaproteobacteria from coastal saline agro ecosystem.</title>
        <authorList>
            <person name="Krishnan R."/>
            <person name="Ramesh Kumar N."/>
        </authorList>
    </citation>
    <scope>NUCLEOTIDE SEQUENCE [LARGE SCALE GENOMIC DNA]</scope>
    <source>
        <strain evidence="4 5">228</strain>
    </source>
</reference>
<evidence type="ECO:0000256" key="2">
    <source>
        <dbReference type="ARBA" id="ARBA00022801"/>
    </source>
</evidence>
<dbReference type="Gene3D" id="3.40.50.1820">
    <property type="entry name" value="alpha/beta hydrolase"/>
    <property type="match status" value="1"/>
</dbReference>
<dbReference type="PANTHER" id="PTHR48081">
    <property type="entry name" value="AB HYDROLASE SUPERFAMILY PROTEIN C4A8.06C"/>
    <property type="match status" value="1"/>
</dbReference>
<sequence length="310" mass="33742">MSTPMQLDPAMRAYVEFSQRFAPPDSSLAARRASFLRACRACTPPAPEGWQISDRQVGDIAIRLYRPAANAPAGGWPTLLYLHGGGWDLGNLDSHDWFVYALMQRLQMAFVAVDYRLAPEHPYPAPQQDAQQVWQALQQGSVDASLSRTQLLVGGDSAGGTLAAGLCMRLRQEQQTMPVGQLLVYPVLTATTHWPSSSEFANAPLMTNAGLALSLSRYLSRAEDYQDPCALPLEAAHFHGLPPAFVGVAECDPLRDQGLAFATALSAAGIATRTLTGRGMLHSSLRGFGIPVVEQFYDQMAIWLQQQIES</sequence>
<dbReference type="PANTHER" id="PTHR48081:SF8">
    <property type="entry name" value="ALPHA_BETA HYDROLASE FOLD-3 DOMAIN-CONTAINING PROTEIN-RELATED"/>
    <property type="match status" value="1"/>
</dbReference>
<dbReference type="EMBL" id="PRLP01000009">
    <property type="protein sequence ID" value="PPC78886.1"/>
    <property type="molecule type" value="Genomic_DNA"/>
</dbReference>
<dbReference type="OrthoDB" id="9806180at2"/>
<dbReference type="PROSITE" id="PS01173">
    <property type="entry name" value="LIPASE_GDXG_HIS"/>
    <property type="match status" value="1"/>
</dbReference>
<evidence type="ECO:0000313" key="4">
    <source>
        <dbReference type="EMBL" id="PPC78886.1"/>
    </source>
</evidence>
<keyword evidence="2" id="KW-0378">Hydrolase</keyword>
<dbReference type="InterPro" id="IPR029058">
    <property type="entry name" value="AB_hydrolase_fold"/>
</dbReference>
<comment type="caution">
    <text evidence="4">The sequence shown here is derived from an EMBL/GenBank/DDBJ whole genome shotgun (WGS) entry which is preliminary data.</text>
</comment>
<evidence type="ECO:0000256" key="1">
    <source>
        <dbReference type="ARBA" id="ARBA00010515"/>
    </source>
</evidence>
<evidence type="ECO:0000313" key="5">
    <source>
        <dbReference type="Proteomes" id="UP000238196"/>
    </source>
</evidence>